<feature type="transmembrane region" description="Helical" evidence="3">
    <location>
        <begin position="150"/>
        <end position="167"/>
    </location>
</feature>
<keyword evidence="2" id="KW-1003">Cell membrane</keyword>
<feature type="transmembrane region" description="Helical" evidence="3">
    <location>
        <begin position="43"/>
        <end position="64"/>
    </location>
</feature>
<keyword evidence="3" id="KW-0812">Transmembrane</keyword>
<reference evidence="5" key="1">
    <citation type="submission" date="2018-05" db="EMBL/GenBank/DDBJ databases">
        <authorList>
            <person name="Lanie J.A."/>
            <person name="Ng W.-L."/>
            <person name="Kazmierczak K.M."/>
            <person name="Andrzejewski T.M."/>
            <person name="Davidsen T.M."/>
            <person name="Wayne K.J."/>
            <person name="Tettelin H."/>
            <person name="Glass J.I."/>
            <person name="Rusch D."/>
            <person name="Podicherti R."/>
            <person name="Tsui H.-C.T."/>
            <person name="Winkler M.E."/>
        </authorList>
    </citation>
    <scope>NUCLEOTIDE SEQUENCE</scope>
</reference>
<dbReference type="InterPro" id="IPR011066">
    <property type="entry name" value="MscS_channel_C_sf"/>
</dbReference>
<dbReference type="PANTHER" id="PTHR30221">
    <property type="entry name" value="SMALL-CONDUCTANCE MECHANOSENSITIVE CHANNEL"/>
    <property type="match status" value="1"/>
</dbReference>
<feature type="domain" description="Mechanosensitive ion channel MscS" evidence="4">
    <location>
        <begin position="195"/>
        <end position="259"/>
    </location>
</feature>
<organism evidence="5">
    <name type="scientific">marine metagenome</name>
    <dbReference type="NCBI Taxonomy" id="408172"/>
    <lineage>
        <taxon>unclassified sequences</taxon>
        <taxon>metagenomes</taxon>
        <taxon>ecological metagenomes</taxon>
    </lineage>
</organism>
<dbReference type="AlphaFoldDB" id="A0A381XFL9"/>
<feature type="transmembrane region" description="Helical" evidence="3">
    <location>
        <begin position="76"/>
        <end position="96"/>
    </location>
</feature>
<dbReference type="GO" id="GO:0005886">
    <property type="term" value="C:plasma membrane"/>
    <property type="evidence" value="ECO:0007669"/>
    <property type="project" value="UniProtKB-SubCell"/>
</dbReference>
<evidence type="ECO:0000256" key="2">
    <source>
        <dbReference type="ARBA" id="ARBA00022475"/>
    </source>
</evidence>
<dbReference type="PANTHER" id="PTHR30221:SF1">
    <property type="entry name" value="SMALL-CONDUCTANCE MECHANOSENSITIVE CHANNEL"/>
    <property type="match status" value="1"/>
</dbReference>
<dbReference type="InterPro" id="IPR010920">
    <property type="entry name" value="LSM_dom_sf"/>
</dbReference>
<protein>
    <recommendedName>
        <fullName evidence="4">Mechanosensitive ion channel MscS domain-containing protein</fullName>
    </recommendedName>
</protein>
<gene>
    <name evidence="5" type="ORF">METZ01_LOCUS115927</name>
</gene>
<dbReference type="Pfam" id="PF00924">
    <property type="entry name" value="MS_channel_2nd"/>
    <property type="match status" value="1"/>
</dbReference>
<keyword evidence="3" id="KW-0472">Membrane</keyword>
<sequence>MNETNSLTSTNAVGNIVDSIKDSDSLFEGLLTYFTNLEPIDHITFTINLLILIFGKQIISHLSVQTVGAAPFQLRLLRILNAVLFLAYFCAVAFQFQLGSSISHTGLLVLLTYLIWQFTHSLILKKYGRKREVEGSSIYVESYTSNNLKLIALLLLGITTGLIFLNIWKLESWLQTTSFLGALAVLIFTTKDYWLKDFISGIIVISNSNVERGDVIRIPDENILAIVLETRTTLTLLRDVIRNHNITIPNSMLLNKQVEILTTDARKGIYDYVEFNIGYETHPDAAMAYLLDVWKSACKITAAINSEREGIIKLIDNGDHAVTWRLLYNLKAEHEIINARNAVNLAALDLQGEHGVKLATPLTHTFPGGAPQQAQ</sequence>
<dbReference type="SUPFAM" id="SSF50182">
    <property type="entry name" value="Sm-like ribonucleoproteins"/>
    <property type="match status" value="1"/>
</dbReference>
<name>A0A381XFL9_9ZZZZ</name>
<evidence type="ECO:0000313" key="5">
    <source>
        <dbReference type="EMBL" id="SVA63073.1"/>
    </source>
</evidence>
<feature type="transmembrane region" description="Helical" evidence="3">
    <location>
        <begin position="102"/>
        <end position="124"/>
    </location>
</feature>
<dbReference type="InterPro" id="IPR045275">
    <property type="entry name" value="MscS_archaea/bacteria_type"/>
</dbReference>
<evidence type="ECO:0000256" key="1">
    <source>
        <dbReference type="ARBA" id="ARBA00004651"/>
    </source>
</evidence>
<evidence type="ECO:0000259" key="4">
    <source>
        <dbReference type="Pfam" id="PF00924"/>
    </source>
</evidence>
<dbReference type="EMBL" id="UINC01014868">
    <property type="protein sequence ID" value="SVA63073.1"/>
    <property type="molecule type" value="Genomic_DNA"/>
</dbReference>
<evidence type="ECO:0000256" key="3">
    <source>
        <dbReference type="SAM" id="Phobius"/>
    </source>
</evidence>
<accession>A0A381XFL9</accession>
<proteinExistence type="predicted"/>
<feature type="transmembrane region" description="Helical" evidence="3">
    <location>
        <begin position="173"/>
        <end position="190"/>
    </location>
</feature>
<dbReference type="SUPFAM" id="SSF82689">
    <property type="entry name" value="Mechanosensitive channel protein MscS (YggB), C-terminal domain"/>
    <property type="match status" value="1"/>
</dbReference>
<dbReference type="GO" id="GO:0008381">
    <property type="term" value="F:mechanosensitive monoatomic ion channel activity"/>
    <property type="evidence" value="ECO:0007669"/>
    <property type="project" value="InterPro"/>
</dbReference>
<comment type="subcellular location">
    <subcellularLocation>
        <location evidence="1">Cell membrane</location>
        <topology evidence="1">Multi-pass membrane protein</topology>
    </subcellularLocation>
</comment>
<keyword evidence="3" id="KW-1133">Transmembrane helix</keyword>
<dbReference type="InterPro" id="IPR006685">
    <property type="entry name" value="MscS_channel_2nd"/>
</dbReference>